<name>A0ACC0WUI3_9STRA</name>
<sequence length="414" mass="46558">MTSPSNSALCYRRKVSIPTNNEKLEQQPTQLVSKYLISQREGRQTQQLMTKALGSGKCRTSVIKERFKSNPLYLKQQPAILKQLFWKAKVVQTIPAVPVLSLPQHGNRNHERKNIDEDQGEEEYAMEQRQGRKTLASAAEDLDVAKNKVFALVPSSAEYSVAGSSSQETQSGSEDEVVFLPFRDLIPSVQPSAGRCVKKKQEEGVCIPLVPSDEMTPKGNGLKERTSTRHKQRQKYRLRQKQKRIASKKQKRFHGQKQYREETGSTQKDQNATKDISYPSTDLTSNMDESVCCVGVSQLKEVAPFILVGDVVCPVVAASNKQHVSAKQRDANGESSDVAVMEFRQHLKVTTLDRCEEMKMHNRESFVVDNSGFDAASSYDFLKHRTFAAFLLHVTSISYSLLTCACISRSLCRF</sequence>
<organism evidence="1 2">
    <name type="scientific">Peronosclerospora sorghi</name>
    <dbReference type="NCBI Taxonomy" id="230839"/>
    <lineage>
        <taxon>Eukaryota</taxon>
        <taxon>Sar</taxon>
        <taxon>Stramenopiles</taxon>
        <taxon>Oomycota</taxon>
        <taxon>Peronosporomycetes</taxon>
        <taxon>Peronosporales</taxon>
        <taxon>Peronosporaceae</taxon>
        <taxon>Peronosclerospora</taxon>
    </lineage>
</organism>
<evidence type="ECO:0000313" key="1">
    <source>
        <dbReference type="EMBL" id="KAI9922585.1"/>
    </source>
</evidence>
<gene>
    <name evidence="1" type="ORF">PsorP6_001276</name>
</gene>
<proteinExistence type="predicted"/>
<keyword evidence="2" id="KW-1185">Reference proteome</keyword>
<comment type="caution">
    <text evidence="1">The sequence shown here is derived from an EMBL/GenBank/DDBJ whole genome shotgun (WGS) entry which is preliminary data.</text>
</comment>
<evidence type="ECO:0000313" key="2">
    <source>
        <dbReference type="Proteomes" id="UP001163321"/>
    </source>
</evidence>
<dbReference type="Proteomes" id="UP001163321">
    <property type="component" value="Chromosome 1"/>
</dbReference>
<accession>A0ACC0WUI3</accession>
<reference evidence="1 2" key="1">
    <citation type="journal article" date="2022" name="bioRxiv">
        <title>The genome of the oomycete Peronosclerospora sorghi, a cosmopolitan pathogen of maize and sorghum, is inflated with dispersed pseudogenes.</title>
        <authorList>
            <person name="Fletcher K."/>
            <person name="Martin F."/>
            <person name="Isakeit T."/>
            <person name="Cavanaugh K."/>
            <person name="Magill C."/>
            <person name="Michelmore R."/>
        </authorList>
    </citation>
    <scope>NUCLEOTIDE SEQUENCE [LARGE SCALE GENOMIC DNA]</scope>
    <source>
        <strain evidence="1">P6</strain>
    </source>
</reference>
<dbReference type="EMBL" id="CM047580">
    <property type="protein sequence ID" value="KAI9922585.1"/>
    <property type="molecule type" value="Genomic_DNA"/>
</dbReference>
<protein>
    <submittedName>
        <fullName evidence="1">Uncharacterized protein</fullName>
    </submittedName>
</protein>